<dbReference type="Proteomes" id="UP000190105">
    <property type="component" value="Unassembled WGS sequence"/>
</dbReference>
<evidence type="ECO:0000256" key="3">
    <source>
        <dbReference type="ARBA" id="ARBA00022448"/>
    </source>
</evidence>
<dbReference type="Gene3D" id="1.10.3470.10">
    <property type="entry name" value="ABC transporter involved in vitamin B12 uptake, BtuC"/>
    <property type="match status" value="1"/>
</dbReference>
<dbReference type="AlphaFoldDB" id="A0A1T4WZX4"/>
<feature type="transmembrane region" description="Helical" evidence="8">
    <location>
        <begin position="100"/>
        <end position="120"/>
    </location>
</feature>
<feature type="transmembrane region" description="Helical" evidence="8">
    <location>
        <begin position="202"/>
        <end position="223"/>
    </location>
</feature>
<dbReference type="GO" id="GO:0022857">
    <property type="term" value="F:transmembrane transporter activity"/>
    <property type="evidence" value="ECO:0007669"/>
    <property type="project" value="InterPro"/>
</dbReference>
<feature type="transmembrane region" description="Helical" evidence="8">
    <location>
        <begin position="12"/>
        <end position="36"/>
    </location>
</feature>
<organism evidence="9 10">
    <name type="scientific">Caloramator quimbayensis</name>
    <dbReference type="NCBI Taxonomy" id="1147123"/>
    <lineage>
        <taxon>Bacteria</taxon>
        <taxon>Bacillati</taxon>
        <taxon>Bacillota</taxon>
        <taxon>Clostridia</taxon>
        <taxon>Eubacteriales</taxon>
        <taxon>Clostridiaceae</taxon>
        <taxon>Caloramator</taxon>
    </lineage>
</organism>
<dbReference type="STRING" id="1147123.SAMN05443428_10510"/>
<reference evidence="10" key="1">
    <citation type="submission" date="2017-02" db="EMBL/GenBank/DDBJ databases">
        <authorList>
            <person name="Varghese N."/>
            <person name="Submissions S."/>
        </authorList>
    </citation>
    <scope>NUCLEOTIDE SEQUENCE [LARGE SCALE GENOMIC DNA]</scope>
    <source>
        <strain evidence="10">USBA 833</strain>
    </source>
</reference>
<evidence type="ECO:0000256" key="8">
    <source>
        <dbReference type="SAM" id="Phobius"/>
    </source>
</evidence>
<keyword evidence="10" id="KW-1185">Reference proteome</keyword>
<keyword evidence="7 8" id="KW-0472">Membrane</keyword>
<feature type="transmembrane region" description="Helical" evidence="8">
    <location>
        <begin position="160"/>
        <end position="181"/>
    </location>
</feature>
<comment type="subcellular location">
    <subcellularLocation>
        <location evidence="1">Cell membrane</location>
        <topology evidence="1">Multi-pass membrane protein</topology>
    </subcellularLocation>
</comment>
<feature type="transmembrane region" description="Helical" evidence="8">
    <location>
        <begin position="71"/>
        <end position="88"/>
    </location>
</feature>
<dbReference type="EMBL" id="FUYH01000005">
    <property type="protein sequence ID" value="SKA82943.1"/>
    <property type="molecule type" value="Genomic_DNA"/>
</dbReference>
<evidence type="ECO:0000256" key="6">
    <source>
        <dbReference type="ARBA" id="ARBA00022989"/>
    </source>
</evidence>
<dbReference type="FunFam" id="1.10.3470.10:FF:000001">
    <property type="entry name" value="Vitamin B12 ABC transporter permease BtuC"/>
    <property type="match status" value="1"/>
</dbReference>
<evidence type="ECO:0000256" key="5">
    <source>
        <dbReference type="ARBA" id="ARBA00022692"/>
    </source>
</evidence>
<sequence length="345" mass="37260">MVINKSRYRFIVFVSFAVLIVLIAFAAAIGTVKISVLDVFKTLLSRFELINGSKILKTNEIIIFNIRIPRALLACFIGMGLSMVGLVYQGIFKNPMADPFVLGTSSGSALGAAIAIVLGIEKTFLGLSSIAGCAFAGAILTTFVVYNIAKVGNRASNTNLLLSGVAMNFFLSSIISFIMVLDRNQVEKIVFWTLGSLAGANYKNVLLLMVITIPSGLIIYSFARDLNIITTGEETASSLGVEVERVKNLMFIISSLIVATCVSVSGIIGFVGLIMPHIVKIIIGPDYKKALPLTLLWGASFMVLCDILSRSLLSPAEIPVGVITSFFGAPYFIYLLYKDKKKVIQ</sequence>
<keyword evidence="5 8" id="KW-0812">Transmembrane</keyword>
<dbReference type="Pfam" id="PF01032">
    <property type="entry name" value="FecCD"/>
    <property type="match status" value="1"/>
</dbReference>
<evidence type="ECO:0000256" key="4">
    <source>
        <dbReference type="ARBA" id="ARBA00022475"/>
    </source>
</evidence>
<name>A0A1T4WZX4_9CLOT</name>
<evidence type="ECO:0000313" key="10">
    <source>
        <dbReference type="Proteomes" id="UP000190105"/>
    </source>
</evidence>
<dbReference type="GO" id="GO:0005886">
    <property type="term" value="C:plasma membrane"/>
    <property type="evidence" value="ECO:0007669"/>
    <property type="project" value="UniProtKB-SubCell"/>
</dbReference>
<accession>A0A1T4WZX4</accession>
<dbReference type="GO" id="GO:0033214">
    <property type="term" value="P:siderophore-iron import into cell"/>
    <property type="evidence" value="ECO:0007669"/>
    <property type="project" value="TreeGrafter"/>
</dbReference>
<keyword evidence="3" id="KW-0813">Transport</keyword>
<dbReference type="PANTHER" id="PTHR30472:SF25">
    <property type="entry name" value="ABC TRANSPORTER PERMEASE PROTEIN MJ0876-RELATED"/>
    <property type="match status" value="1"/>
</dbReference>
<dbReference type="PANTHER" id="PTHR30472">
    <property type="entry name" value="FERRIC ENTEROBACTIN TRANSPORT SYSTEM PERMEASE PROTEIN"/>
    <property type="match status" value="1"/>
</dbReference>
<evidence type="ECO:0000256" key="1">
    <source>
        <dbReference type="ARBA" id="ARBA00004651"/>
    </source>
</evidence>
<dbReference type="InterPro" id="IPR037294">
    <property type="entry name" value="ABC_BtuC-like"/>
</dbReference>
<gene>
    <name evidence="9" type="ORF">SAMN05443428_10510</name>
</gene>
<evidence type="ECO:0000256" key="7">
    <source>
        <dbReference type="ARBA" id="ARBA00023136"/>
    </source>
</evidence>
<dbReference type="CDD" id="cd06550">
    <property type="entry name" value="TM_ABC_iron-siderophores_like"/>
    <property type="match status" value="1"/>
</dbReference>
<dbReference type="SUPFAM" id="SSF81345">
    <property type="entry name" value="ABC transporter involved in vitamin B12 uptake, BtuC"/>
    <property type="match status" value="1"/>
</dbReference>
<evidence type="ECO:0000256" key="2">
    <source>
        <dbReference type="ARBA" id="ARBA00007935"/>
    </source>
</evidence>
<protein>
    <submittedName>
        <fullName evidence="9">Iron complex transport system permease protein</fullName>
    </submittedName>
</protein>
<comment type="similarity">
    <text evidence="2">Belongs to the binding-protein-dependent transport system permease family. FecCD subfamily.</text>
</comment>
<dbReference type="InterPro" id="IPR000522">
    <property type="entry name" value="ABC_transptr_permease_BtuC"/>
</dbReference>
<keyword evidence="4" id="KW-1003">Cell membrane</keyword>
<feature type="transmembrane region" description="Helical" evidence="8">
    <location>
        <begin position="318"/>
        <end position="337"/>
    </location>
</feature>
<feature type="transmembrane region" description="Helical" evidence="8">
    <location>
        <begin position="249"/>
        <end position="278"/>
    </location>
</feature>
<dbReference type="RefSeq" id="WP_078695835.1">
    <property type="nucleotide sequence ID" value="NZ_FUYH01000005.1"/>
</dbReference>
<keyword evidence="6 8" id="KW-1133">Transmembrane helix</keyword>
<proteinExistence type="inferred from homology"/>
<dbReference type="OrthoDB" id="9792889at2"/>
<feature type="transmembrane region" description="Helical" evidence="8">
    <location>
        <begin position="127"/>
        <end position="148"/>
    </location>
</feature>
<evidence type="ECO:0000313" key="9">
    <source>
        <dbReference type="EMBL" id="SKA82943.1"/>
    </source>
</evidence>